<gene>
    <name evidence="2" type="ORF">DFH08DRAFT_817827</name>
</gene>
<name>A0AAD7EGI7_9AGAR</name>
<reference evidence="2" key="1">
    <citation type="submission" date="2023-03" db="EMBL/GenBank/DDBJ databases">
        <title>Massive genome expansion in bonnet fungi (Mycena s.s.) driven by repeated elements and novel gene families across ecological guilds.</title>
        <authorList>
            <consortium name="Lawrence Berkeley National Laboratory"/>
            <person name="Harder C.B."/>
            <person name="Miyauchi S."/>
            <person name="Viragh M."/>
            <person name="Kuo A."/>
            <person name="Thoen E."/>
            <person name="Andreopoulos B."/>
            <person name="Lu D."/>
            <person name="Skrede I."/>
            <person name="Drula E."/>
            <person name="Henrissat B."/>
            <person name="Morin E."/>
            <person name="Kohler A."/>
            <person name="Barry K."/>
            <person name="LaButti K."/>
            <person name="Morin E."/>
            <person name="Salamov A."/>
            <person name="Lipzen A."/>
            <person name="Mereny Z."/>
            <person name="Hegedus B."/>
            <person name="Baldrian P."/>
            <person name="Stursova M."/>
            <person name="Weitz H."/>
            <person name="Taylor A."/>
            <person name="Grigoriev I.V."/>
            <person name="Nagy L.G."/>
            <person name="Martin F."/>
            <person name="Kauserud H."/>
        </authorList>
    </citation>
    <scope>NUCLEOTIDE SEQUENCE</scope>
    <source>
        <strain evidence="2">CBHHK002</strain>
    </source>
</reference>
<dbReference type="EMBL" id="JARIHO010000047">
    <property type="protein sequence ID" value="KAJ7323253.1"/>
    <property type="molecule type" value="Genomic_DNA"/>
</dbReference>
<feature type="region of interest" description="Disordered" evidence="1">
    <location>
        <begin position="283"/>
        <end position="313"/>
    </location>
</feature>
<organism evidence="2 3">
    <name type="scientific">Mycena albidolilacea</name>
    <dbReference type="NCBI Taxonomy" id="1033008"/>
    <lineage>
        <taxon>Eukaryota</taxon>
        <taxon>Fungi</taxon>
        <taxon>Dikarya</taxon>
        <taxon>Basidiomycota</taxon>
        <taxon>Agaricomycotina</taxon>
        <taxon>Agaricomycetes</taxon>
        <taxon>Agaricomycetidae</taxon>
        <taxon>Agaricales</taxon>
        <taxon>Marasmiineae</taxon>
        <taxon>Mycenaceae</taxon>
        <taxon>Mycena</taxon>
    </lineage>
</organism>
<dbReference type="AlphaFoldDB" id="A0AAD7EGI7"/>
<comment type="caution">
    <text evidence="2">The sequence shown here is derived from an EMBL/GenBank/DDBJ whole genome shotgun (WGS) entry which is preliminary data.</text>
</comment>
<evidence type="ECO:0000313" key="3">
    <source>
        <dbReference type="Proteomes" id="UP001218218"/>
    </source>
</evidence>
<dbReference type="Proteomes" id="UP001218218">
    <property type="component" value="Unassembled WGS sequence"/>
</dbReference>
<evidence type="ECO:0000313" key="2">
    <source>
        <dbReference type="EMBL" id="KAJ7323253.1"/>
    </source>
</evidence>
<sequence length="318" mass="34814">MMWKPKINVHLVIDGSDPPALITHSILAVSGPKGALRFLGRPGRTLGSTYPAKVCLALQAIAVQLLSCQAMQWNMDNINFAGYCGTTDTGSYVAYKNGMIKTLLSMRLICVHTKTYMDIKDFVISTLVIKHRDGLDPESYSNICLHACLTPNESVSLRPEFPRIIGFRHKTVSQPPSKQDWASEKWCRKSLQQAAVAAGGEVGAGSGRSEVHEASGIKLGCIVNGREIKLTGFDFGRGKDTWSKRNITSPPFVVLLMKMHPRLNHSRFRLACKGNLKLSAREQTEVPDARVRAGAGAEDPEAREESSEAGTGVPLIWL</sequence>
<protein>
    <submittedName>
        <fullName evidence="2">Uncharacterized protein</fullName>
    </submittedName>
</protein>
<evidence type="ECO:0000256" key="1">
    <source>
        <dbReference type="SAM" id="MobiDB-lite"/>
    </source>
</evidence>
<keyword evidence="3" id="KW-1185">Reference proteome</keyword>
<proteinExistence type="predicted"/>
<accession>A0AAD7EGI7</accession>